<dbReference type="InterPro" id="IPR003781">
    <property type="entry name" value="CoA-bd"/>
</dbReference>
<accession>A0A1G7Y452</accession>
<dbReference type="RefSeq" id="WP_084305729.1">
    <property type="nucleotide sequence ID" value="NZ_FNDG01000001.1"/>
</dbReference>
<comment type="similarity">
    <text evidence="1">In the N-terminal section; belongs to the acetate CoA ligase alpha subunit family.</text>
</comment>
<evidence type="ECO:0000256" key="1">
    <source>
        <dbReference type="ARBA" id="ARBA00060888"/>
    </source>
</evidence>
<evidence type="ECO:0000313" key="5">
    <source>
        <dbReference type="Proteomes" id="UP000198606"/>
    </source>
</evidence>
<dbReference type="Gene3D" id="3.40.50.720">
    <property type="entry name" value="NAD(P)-binding Rossmann-like Domain"/>
    <property type="match status" value="1"/>
</dbReference>
<dbReference type="InterPro" id="IPR032875">
    <property type="entry name" value="Succ_CoA_lig_flav_dom"/>
</dbReference>
<evidence type="ECO:0000256" key="2">
    <source>
        <dbReference type="PROSITE-ProRule" id="PRU00409"/>
    </source>
</evidence>
<evidence type="ECO:0000313" key="4">
    <source>
        <dbReference type="EMBL" id="SDG91232.1"/>
    </source>
</evidence>
<dbReference type="STRING" id="29435.SAMN05216588_101392"/>
<dbReference type="Gene3D" id="3.40.50.261">
    <property type="entry name" value="Succinyl-CoA synthetase domains"/>
    <property type="match status" value="2"/>
</dbReference>
<keyword evidence="2" id="KW-0547">Nucleotide-binding</keyword>
<dbReference type="GO" id="GO:0005524">
    <property type="term" value="F:ATP binding"/>
    <property type="evidence" value="ECO:0007669"/>
    <property type="project" value="UniProtKB-UniRule"/>
</dbReference>
<dbReference type="PROSITE" id="PS50975">
    <property type="entry name" value="ATP_GRASP"/>
    <property type="match status" value="1"/>
</dbReference>
<organism evidence="4 5">
    <name type="scientific">Phytopseudomonas flavescens</name>
    <dbReference type="NCBI Taxonomy" id="29435"/>
    <lineage>
        <taxon>Bacteria</taxon>
        <taxon>Pseudomonadati</taxon>
        <taxon>Pseudomonadota</taxon>
        <taxon>Gammaproteobacteria</taxon>
        <taxon>Pseudomonadales</taxon>
        <taxon>Pseudomonadaceae</taxon>
        <taxon>Phytopseudomonas</taxon>
    </lineage>
</organism>
<dbReference type="InterPro" id="IPR036291">
    <property type="entry name" value="NAD(P)-bd_dom_sf"/>
</dbReference>
<dbReference type="InterPro" id="IPR013815">
    <property type="entry name" value="ATP_grasp_subdomain_1"/>
</dbReference>
<proteinExistence type="inferred from homology"/>
<dbReference type="SUPFAM" id="SSF51735">
    <property type="entry name" value="NAD(P)-binding Rossmann-fold domains"/>
    <property type="match status" value="1"/>
</dbReference>
<name>A0A1G7Y452_9GAMM</name>
<gene>
    <name evidence="4" type="ORF">SAMN05216588_101392</name>
</gene>
<dbReference type="GO" id="GO:0046872">
    <property type="term" value="F:metal ion binding"/>
    <property type="evidence" value="ECO:0007669"/>
    <property type="project" value="InterPro"/>
</dbReference>
<dbReference type="Gene3D" id="3.30.1490.20">
    <property type="entry name" value="ATP-grasp fold, A domain"/>
    <property type="match status" value="1"/>
</dbReference>
<dbReference type="Pfam" id="PF13607">
    <property type="entry name" value="Succ_CoA_lig"/>
    <property type="match status" value="1"/>
</dbReference>
<dbReference type="Pfam" id="PF13549">
    <property type="entry name" value="ATP-grasp_5"/>
    <property type="match status" value="1"/>
</dbReference>
<sequence length="702" mass="74706">MSSAIADALEKVFRPRSVAILGASNDTARISGRALHYLLKAGYQGAIYPVNNKRDDVQGHKAYASMQALPDVPDIALICLPSALLKQALLDCIAKGVGAAVIYAAGFAETGEQGEQLQQELKAIALQGNLRLLGPNCLGLLNAYSGFVGTFSSAFDEELPTPGPVAIVSQSGAYGGHVAYLCRKRNIGIGYWISTGNEMDVDVADCIRWLAEQDDVSVIVAYAEGARDGESFRNALRVAHERRKAVIFMKVGDSSKGAVAAQSHTASLAGADTLYDGLFRQYGVYRARTTQEQVDVAYAASRGNYPRSRRLGIITVSGGFGIQLCDAAERNDLDVSSLPEGARAKLRDINPMGSDDNPCDTTAGWLNDMSLITRTFEVMYADGGYDSIIGSFTMLPDSPTFGTRIKAAIQAGTEAFLDRPTVLCMEARPEVVKAYEDAGFLVYDDSERAARAIGALASLREGFERPALATQNVSSVRLLAGQGMLSEMSAQRVLREVGVPFLPTELVDSADRAGEVAAAMGFPVAMKIVSPDILHKTEIGGVVLSISDTAAARDAYELLRERAAQACPDARVEGVLITPMARKGVETIIGVNHDPAFGPVVMFGLGGIFTELFKDVSFRVAPFDKAEALRMIGEIKGHALLAGFRGKPAVDIDAIAELLVNVSRFAAANADTLQAIDLNPVVALEQGQGAFALDALLIGREA</sequence>
<protein>
    <submittedName>
        <fullName evidence="4">Acyl-CoA synthetase (NDP forming)</fullName>
    </submittedName>
</protein>
<dbReference type="SMART" id="SM00881">
    <property type="entry name" value="CoA_binding"/>
    <property type="match status" value="1"/>
</dbReference>
<dbReference type="Gene3D" id="3.30.470.20">
    <property type="entry name" value="ATP-grasp fold, B domain"/>
    <property type="match status" value="1"/>
</dbReference>
<dbReference type="EMBL" id="FNDG01000001">
    <property type="protein sequence ID" value="SDG91232.1"/>
    <property type="molecule type" value="Genomic_DNA"/>
</dbReference>
<dbReference type="PANTHER" id="PTHR42793">
    <property type="entry name" value="COA BINDING DOMAIN CONTAINING PROTEIN"/>
    <property type="match status" value="1"/>
</dbReference>
<dbReference type="InterPro" id="IPR011761">
    <property type="entry name" value="ATP-grasp"/>
</dbReference>
<reference evidence="4 5" key="1">
    <citation type="submission" date="2016-10" db="EMBL/GenBank/DDBJ databases">
        <authorList>
            <person name="de Groot N.N."/>
        </authorList>
    </citation>
    <scope>NUCLEOTIDE SEQUENCE [LARGE SCALE GENOMIC DNA]</scope>
    <source>
        <strain evidence="4 5">LMG 18387</strain>
    </source>
</reference>
<evidence type="ECO:0000259" key="3">
    <source>
        <dbReference type="PROSITE" id="PS50975"/>
    </source>
</evidence>
<dbReference type="SUPFAM" id="SSF56059">
    <property type="entry name" value="Glutathione synthetase ATP-binding domain-like"/>
    <property type="match status" value="1"/>
</dbReference>
<dbReference type="SUPFAM" id="SSF52210">
    <property type="entry name" value="Succinyl-CoA synthetase domains"/>
    <property type="match status" value="2"/>
</dbReference>
<dbReference type="PANTHER" id="PTHR42793:SF4">
    <property type="entry name" value="BLL6376 PROTEIN"/>
    <property type="match status" value="1"/>
</dbReference>
<keyword evidence="2" id="KW-0067">ATP-binding</keyword>
<dbReference type="AlphaFoldDB" id="A0A1G7Y452"/>
<dbReference type="Proteomes" id="UP000198606">
    <property type="component" value="Unassembled WGS sequence"/>
</dbReference>
<dbReference type="InterPro" id="IPR016102">
    <property type="entry name" value="Succinyl-CoA_synth-like"/>
</dbReference>
<dbReference type="FunFam" id="3.30.1490.20:FF:000020">
    <property type="entry name" value="Protein lysine acetyltransferase"/>
    <property type="match status" value="1"/>
</dbReference>
<feature type="domain" description="ATP-grasp" evidence="3">
    <location>
        <begin position="491"/>
        <end position="527"/>
    </location>
</feature>
<dbReference type="Pfam" id="PF13380">
    <property type="entry name" value="CoA_binding_2"/>
    <property type="match status" value="1"/>
</dbReference>
<dbReference type="GO" id="GO:0003824">
    <property type="term" value="F:catalytic activity"/>
    <property type="evidence" value="ECO:0007669"/>
    <property type="project" value="UniProtKB-ARBA"/>
</dbReference>